<gene>
    <name evidence="1" type="ORF">V6250_15260</name>
</gene>
<dbReference type="Proteomes" id="UP001374952">
    <property type="component" value="Unassembled WGS sequence"/>
</dbReference>
<evidence type="ECO:0000313" key="2">
    <source>
        <dbReference type="Proteomes" id="UP001374952"/>
    </source>
</evidence>
<name>A0ACC6R7Z3_9GAMM</name>
<organism evidence="1 2">
    <name type="scientific">Pseudoalteromonas undina</name>
    <dbReference type="NCBI Taxonomy" id="43660"/>
    <lineage>
        <taxon>Bacteria</taxon>
        <taxon>Pseudomonadati</taxon>
        <taxon>Pseudomonadota</taxon>
        <taxon>Gammaproteobacteria</taxon>
        <taxon>Alteromonadales</taxon>
        <taxon>Pseudoalteromonadaceae</taxon>
        <taxon>Pseudoalteromonas</taxon>
    </lineage>
</organism>
<keyword evidence="2" id="KW-1185">Reference proteome</keyword>
<proteinExistence type="predicted"/>
<protein>
    <submittedName>
        <fullName evidence="1">Uncharacterized protein</fullName>
    </submittedName>
</protein>
<accession>A0ACC6R7Z3</accession>
<comment type="caution">
    <text evidence="1">The sequence shown here is derived from an EMBL/GenBank/DDBJ whole genome shotgun (WGS) entry which is preliminary data.</text>
</comment>
<reference evidence="1" key="1">
    <citation type="submission" date="2024-02" db="EMBL/GenBank/DDBJ databases">
        <title>Bacteria isolated from the canopy kelp, Nereocystis luetkeana.</title>
        <authorList>
            <person name="Pfister C.A."/>
            <person name="Younker I.T."/>
            <person name="Light S.H."/>
        </authorList>
    </citation>
    <scope>NUCLEOTIDE SEQUENCE</scope>
    <source>
        <strain evidence="1">TN.2.01</strain>
    </source>
</reference>
<dbReference type="EMBL" id="JBAKAX010000018">
    <property type="protein sequence ID" value="MEL0605531.1"/>
    <property type="molecule type" value="Genomic_DNA"/>
</dbReference>
<evidence type="ECO:0000313" key="1">
    <source>
        <dbReference type="EMBL" id="MEL0605531.1"/>
    </source>
</evidence>
<sequence>MKTPLIYLSLLSVSSAFCTLTYTPNSHAKNIQPTTHIGTWQNKDEDGDGVPDEHDDYPFDAAKTTMSVVQEQEFNNNVGQANPVGNIPFKAAGVIAKNVDIDDFKFNILSSMLFEDLSVTFILFKDDSRFTPSLTIINNNGDVISSIPTNIEHVGKVGQVITFSPKQAGEYNLSITDRNNLGADSFTYTVHAFIDIDKDAVPTNKELALGMNHLGQHTDDDKIPDGNEYHIYTANFSPSHDADNDGFPNWLDLDSDDGITDAIEQTYDLDGDKKPAFIDLDSDNNAILDSEELNLVEFIRYDLDGDGIPNFLDTDDDGDFLFDENDSQPLEKLIGINNLYPSNTPVISSATYSYSDQAVFINKVRPFYPANLNAENLKGDAAHLVMLKGDDKQPVVNLPVTITSENKIEYVIPNYPKVALGGEPITFFLAIDGYKTNSIDATLLHPKTPINTDIPSRNVVEGNKALIIGEKLESGTSLVFAGGPTIQLDYINDTNASFIVPSDVGTGWFSLQNVYGESNYSSIKKEHVISLKVVMPDYLHIKGLFYVDNLDEEFDDINVFNNKQVKISSTTDYISLYYKDGIRLFQSYIADDSQIELSVDSTLKSFVLRAFAYQNKVDDVLQLKSKISDLASYKEFKYWYEENLQKESIDAFLKDDSYSIIGKATAVADDLYKKLKSERKNN</sequence>